<evidence type="ECO:0000259" key="1">
    <source>
        <dbReference type="PROSITE" id="PS51782"/>
    </source>
</evidence>
<reference evidence="2 3" key="1">
    <citation type="submission" date="2016-10" db="EMBL/GenBank/DDBJ databases">
        <authorList>
            <person name="de Groot N.N."/>
        </authorList>
    </citation>
    <scope>NUCLEOTIDE SEQUENCE [LARGE SCALE GENOMIC DNA]</scope>
    <source>
        <strain evidence="2 3">CPCC 202699</strain>
    </source>
</reference>
<dbReference type="InterPro" id="IPR052196">
    <property type="entry name" value="Bact_Kbp"/>
</dbReference>
<dbReference type="Gene3D" id="3.10.350.10">
    <property type="entry name" value="LysM domain"/>
    <property type="match status" value="1"/>
</dbReference>
<gene>
    <name evidence="2" type="ORF">SAMN05421504_101953</name>
</gene>
<evidence type="ECO:0000313" key="3">
    <source>
        <dbReference type="Proteomes" id="UP000199515"/>
    </source>
</evidence>
<dbReference type="EMBL" id="FNON01000001">
    <property type="protein sequence ID" value="SDW57936.1"/>
    <property type="molecule type" value="Genomic_DNA"/>
</dbReference>
<dbReference type="InterPro" id="IPR018392">
    <property type="entry name" value="LysM"/>
</dbReference>
<dbReference type="InterPro" id="IPR036779">
    <property type="entry name" value="LysM_dom_sf"/>
</dbReference>
<organism evidence="2 3">
    <name type="scientific">Amycolatopsis xylanica</name>
    <dbReference type="NCBI Taxonomy" id="589385"/>
    <lineage>
        <taxon>Bacteria</taxon>
        <taxon>Bacillati</taxon>
        <taxon>Actinomycetota</taxon>
        <taxon>Actinomycetes</taxon>
        <taxon>Pseudonocardiales</taxon>
        <taxon>Pseudonocardiaceae</taxon>
        <taxon>Amycolatopsis</taxon>
    </lineage>
</organism>
<dbReference type="Pfam" id="PF10648">
    <property type="entry name" value="Gmad2"/>
    <property type="match status" value="1"/>
</dbReference>
<dbReference type="SMART" id="SM00257">
    <property type="entry name" value="LysM"/>
    <property type="match status" value="1"/>
</dbReference>
<evidence type="ECO:0000313" key="2">
    <source>
        <dbReference type="EMBL" id="SDW57936.1"/>
    </source>
</evidence>
<feature type="domain" description="LysM" evidence="1">
    <location>
        <begin position="111"/>
        <end position="160"/>
    </location>
</feature>
<dbReference type="Pfam" id="PF01476">
    <property type="entry name" value="LysM"/>
    <property type="match status" value="1"/>
</dbReference>
<proteinExistence type="predicted"/>
<dbReference type="CDD" id="cd00118">
    <property type="entry name" value="LysM"/>
    <property type="match status" value="1"/>
</dbReference>
<dbReference type="RefSeq" id="WP_091286973.1">
    <property type="nucleotide sequence ID" value="NZ_FNON01000001.1"/>
</dbReference>
<dbReference type="SUPFAM" id="SSF54106">
    <property type="entry name" value="LysM domain"/>
    <property type="match status" value="1"/>
</dbReference>
<dbReference type="PANTHER" id="PTHR34700">
    <property type="entry name" value="POTASSIUM BINDING PROTEIN KBP"/>
    <property type="match status" value="1"/>
</dbReference>
<dbReference type="Proteomes" id="UP000199515">
    <property type="component" value="Unassembled WGS sequence"/>
</dbReference>
<dbReference type="PROSITE" id="PS51782">
    <property type="entry name" value="LYSM"/>
    <property type="match status" value="1"/>
</dbReference>
<keyword evidence="3" id="KW-1185">Reference proteome</keyword>
<dbReference type="AlphaFoldDB" id="A0A1H2UP59"/>
<dbReference type="InterPro" id="IPR018911">
    <property type="entry name" value="Gmad2_Ig-like_dom"/>
</dbReference>
<protein>
    <submittedName>
        <fullName evidence="2">LysM domain-containing protein</fullName>
    </submittedName>
</protein>
<sequence>MTIYLEQPRTHDLVDNFIQVAGIAGGAFEANFNYRIHDGHDEVTGSFLAGDGGGGHGQFQITVDVGGASFKLDRLSVELFHTSGNDGSELDKVIVPVVFGPMIVPGYRAYLEHVVVPGETLSGISAKYYGNATLYHRLVAANPDTITDPNLIHPGDLIRVPQGD</sequence>
<accession>A0A1H2UP59</accession>
<dbReference type="STRING" id="589385.SAMN05421504_101953"/>
<dbReference type="PANTHER" id="PTHR34700:SF4">
    <property type="entry name" value="PHAGE-LIKE ELEMENT PBSX PROTEIN XKDP"/>
    <property type="match status" value="1"/>
</dbReference>
<dbReference type="OrthoDB" id="3210682at2"/>
<name>A0A1H2UP59_9PSEU</name>